<keyword evidence="3 7" id="KW-0288">FMN</keyword>
<feature type="binding site" evidence="7">
    <location>
        <position position="279"/>
    </location>
    <ligand>
        <name>FMN</name>
        <dbReference type="ChEBI" id="CHEBI:58210"/>
    </ligand>
</feature>
<dbReference type="PIRSF" id="PIRSF000138">
    <property type="entry name" value="Al-hdrx_acd_dh"/>
    <property type="match status" value="1"/>
</dbReference>
<dbReference type="AlphaFoldDB" id="A0A395NIL2"/>
<evidence type="ECO:0000256" key="7">
    <source>
        <dbReference type="PIRSR" id="PIRSR000138-2"/>
    </source>
</evidence>
<feature type="binding site" evidence="7">
    <location>
        <position position="306"/>
    </location>
    <ligand>
        <name>glyoxylate</name>
        <dbReference type="ChEBI" id="CHEBI:36655"/>
    </ligand>
</feature>
<dbReference type="FunFam" id="3.20.20.70:FF:000029">
    <property type="entry name" value="L-lactate dehydrogenase"/>
    <property type="match status" value="1"/>
</dbReference>
<dbReference type="InterPro" id="IPR008259">
    <property type="entry name" value="FMN_hydac_DH_AS"/>
</dbReference>
<feature type="binding site" evidence="7">
    <location>
        <position position="200"/>
    </location>
    <ligand>
        <name>glyoxylate</name>
        <dbReference type="ChEBI" id="CHEBI:36655"/>
    </ligand>
</feature>
<evidence type="ECO:0000256" key="1">
    <source>
        <dbReference type="ARBA" id="ARBA00001917"/>
    </source>
</evidence>
<keyword evidence="2 7" id="KW-0285">Flavoprotein</keyword>
<dbReference type="GO" id="GO:0010181">
    <property type="term" value="F:FMN binding"/>
    <property type="evidence" value="ECO:0007669"/>
    <property type="project" value="InterPro"/>
</dbReference>
<keyword evidence="4" id="KW-0560">Oxidoreductase</keyword>
<feature type="binding site" evidence="7">
    <location>
        <position position="303"/>
    </location>
    <ligand>
        <name>glyoxylate</name>
        <dbReference type="ChEBI" id="CHEBI:36655"/>
    </ligand>
</feature>
<dbReference type="STRING" id="490622.A0A395NIL2"/>
<evidence type="ECO:0000256" key="3">
    <source>
        <dbReference type="ARBA" id="ARBA00022643"/>
    </source>
</evidence>
<dbReference type="Proteomes" id="UP000266272">
    <property type="component" value="Unassembled WGS sequence"/>
</dbReference>
<feature type="binding site" evidence="7">
    <location>
        <position position="301"/>
    </location>
    <ligand>
        <name>FMN</name>
        <dbReference type="ChEBI" id="CHEBI:58210"/>
    </ligand>
</feature>
<feature type="binding site" evidence="7">
    <location>
        <position position="59"/>
    </location>
    <ligand>
        <name>glyoxylate</name>
        <dbReference type="ChEBI" id="CHEBI:36655"/>
    </ligand>
</feature>
<accession>A0A395NIL2</accession>
<dbReference type="InterPro" id="IPR012133">
    <property type="entry name" value="Alpha-hydoxy_acid_DH_FMN"/>
</dbReference>
<proteinExistence type="inferred from homology"/>
<feature type="binding site" evidence="7">
    <location>
        <position position="165"/>
    </location>
    <ligand>
        <name>glyoxylate</name>
        <dbReference type="ChEBI" id="CHEBI:36655"/>
    </ligand>
</feature>
<dbReference type="GO" id="GO:0016614">
    <property type="term" value="F:oxidoreductase activity, acting on CH-OH group of donors"/>
    <property type="evidence" value="ECO:0007669"/>
    <property type="project" value="UniProtKB-ARBA"/>
</dbReference>
<reference evidence="9 10" key="1">
    <citation type="journal article" date="2018" name="PLoS Pathog.">
        <title>Evolution of structural diversity of trichothecenes, a family of toxins produced by plant pathogenic and entomopathogenic fungi.</title>
        <authorList>
            <person name="Proctor R.H."/>
            <person name="McCormick S.P."/>
            <person name="Kim H.S."/>
            <person name="Cardoza R.E."/>
            <person name="Stanley A.M."/>
            <person name="Lindo L."/>
            <person name="Kelly A."/>
            <person name="Brown D.W."/>
            <person name="Lee T."/>
            <person name="Vaughan M.M."/>
            <person name="Alexander N.J."/>
            <person name="Busman M."/>
            <person name="Gutierrez S."/>
        </authorList>
    </citation>
    <scope>NUCLEOTIDE SEQUENCE [LARGE SCALE GENOMIC DNA]</scope>
    <source>
        <strain evidence="9 10">IBT 40837</strain>
    </source>
</reference>
<evidence type="ECO:0000256" key="5">
    <source>
        <dbReference type="ARBA" id="ARBA00024042"/>
    </source>
</evidence>
<dbReference type="PROSITE" id="PS51349">
    <property type="entry name" value="FMN_HYDROXY_ACID_DH_2"/>
    <property type="match status" value="1"/>
</dbReference>
<name>A0A395NIL2_TRIAR</name>
<feature type="active site" description="Proton acceptor" evidence="6">
    <location>
        <position position="303"/>
    </location>
</feature>
<sequence length="416" mass="45216">MIKPDYRDGPPKDTSQYASHIAAIYHDGVFANQLPIVTTNPVALEDHAREVMSETAFGYIYGGAGEMSTMDANRLAFRQWKLIPRCLKPCCPRSLDVELFGVTYKSPVIMAPVGVQGFFHPHGEKGLVEACTELRIPYILSTAATSTIEDIGDACGAHPHWYQLYWPKDNEITVSLLTRAQKSGYSTLVVTLDTVAVAWRPHDLDIANLPFLTGTGNAVGFSDPVFRAKFSDMTHGDTPEGNPVAASKYWIGEVFSGEHHSWEDLQLLRNNWNGPIVLKGIMCADDARLAYQYGIDGIVVSNHGGRQLDGAVASLEMLPEIVEAVGNKMTILFDSGIRTGADIMKALALGADAVFVARPVLYGFGIAGKEGAKSVLAGLLADLDQSMKISGFSSIKELNSVILKRVSYGGDMRSTW</sequence>
<dbReference type="PANTHER" id="PTHR10578:SF86">
    <property type="entry name" value="DEPENDENT DEHYDROGENASE, PUTATIVE (AFU_ORTHOLOGUE AFUA_6G02720)-RELATED"/>
    <property type="match status" value="1"/>
</dbReference>
<dbReference type="InterPro" id="IPR000262">
    <property type="entry name" value="FMN-dep_DH"/>
</dbReference>
<evidence type="ECO:0000256" key="2">
    <source>
        <dbReference type="ARBA" id="ARBA00022630"/>
    </source>
</evidence>
<evidence type="ECO:0000259" key="8">
    <source>
        <dbReference type="PROSITE" id="PS51349"/>
    </source>
</evidence>
<comment type="cofactor">
    <cofactor evidence="1">
        <name>FMN</name>
        <dbReference type="ChEBI" id="CHEBI:58210"/>
    </cofactor>
</comment>
<dbReference type="Gene3D" id="3.20.20.70">
    <property type="entry name" value="Aldolase class I"/>
    <property type="match status" value="1"/>
</dbReference>
<dbReference type="InterPro" id="IPR013785">
    <property type="entry name" value="Aldolase_TIM"/>
</dbReference>
<feature type="binding site" evidence="7">
    <location>
        <position position="163"/>
    </location>
    <ligand>
        <name>FMN</name>
        <dbReference type="ChEBI" id="CHEBI:58210"/>
    </ligand>
</feature>
<dbReference type="PROSITE" id="PS00557">
    <property type="entry name" value="FMN_HYDROXY_ACID_DH_1"/>
    <property type="match status" value="1"/>
</dbReference>
<comment type="caution">
    <text evidence="9">The sequence shown here is derived from an EMBL/GenBank/DDBJ whole genome shotgun (WGS) entry which is preliminary data.</text>
</comment>
<dbReference type="EMBL" id="PXOA01000401">
    <property type="protein sequence ID" value="RFU75932.1"/>
    <property type="molecule type" value="Genomic_DNA"/>
</dbReference>
<evidence type="ECO:0000256" key="6">
    <source>
        <dbReference type="PIRSR" id="PIRSR000138-1"/>
    </source>
</evidence>
<dbReference type="OrthoDB" id="25826at2759"/>
<dbReference type="Pfam" id="PF01070">
    <property type="entry name" value="FMN_dh"/>
    <property type="match status" value="1"/>
</dbReference>
<organism evidence="9 10">
    <name type="scientific">Trichoderma arundinaceum</name>
    <dbReference type="NCBI Taxonomy" id="490622"/>
    <lineage>
        <taxon>Eukaryota</taxon>
        <taxon>Fungi</taxon>
        <taxon>Dikarya</taxon>
        <taxon>Ascomycota</taxon>
        <taxon>Pezizomycotina</taxon>
        <taxon>Sordariomycetes</taxon>
        <taxon>Hypocreomycetidae</taxon>
        <taxon>Hypocreales</taxon>
        <taxon>Hypocreaceae</taxon>
        <taxon>Trichoderma</taxon>
    </lineage>
</organism>
<evidence type="ECO:0000313" key="9">
    <source>
        <dbReference type="EMBL" id="RFU75932.1"/>
    </source>
</evidence>
<gene>
    <name evidence="9" type="ORF">TARUN_6301</name>
</gene>
<dbReference type="InterPro" id="IPR037396">
    <property type="entry name" value="FMN_HAD"/>
</dbReference>
<feature type="binding site" evidence="7">
    <location>
        <begin position="334"/>
        <end position="338"/>
    </location>
    <ligand>
        <name>FMN</name>
        <dbReference type="ChEBI" id="CHEBI:58210"/>
    </ligand>
</feature>
<feature type="domain" description="FMN hydroxy acid dehydrogenase" evidence="8">
    <location>
        <begin position="33"/>
        <end position="408"/>
    </location>
</feature>
<dbReference type="PANTHER" id="PTHR10578">
    <property type="entry name" value="S -2-HYDROXY-ACID OXIDASE-RELATED"/>
    <property type="match status" value="1"/>
</dbReference>
<keyword evidence="10" id="KW-1185">Reference proteome</keyword>
<evidence type="ECO:0000313" key="10">
    <source>
        <dbReference type="Proteomes" id="UP000266272"/>
    </source>
</evidence>
<dbReference type="SUPFAM" id="SSF51395">
    <property type="entry name" value="FMN-linked oxidoreductases"/>
    <property type="match status" value="1"/>
</dbReference>
<feature type="binding site" evidence="7">
    <location>
        <position position="191"/>
    </location>
    <ligand>
        <name>FMN</name>
        <dbReference type="ChEBI" id="CHEBI:58210"/>
    </ligand>
</feature>
<comment type="similarity">
    <text evidence="5">Belongs to the FMN-dependent alpha-hydroxy acid dehydrogenase family.</text>
</comment>
<feature type="binding site" evidence="7">
    <location>
        <begin position="112"/>
        <end position="114"/>
    </location>
    <ligand>
        <name>FMN</name>
        <dbReference type="ChEBI" id="CHEBI:58210"/>
    </ligand>
</feature>
<evidence type="ECO:0000256" key="4">
    <source>
        <dbReference type="ARBA" id="ARBA00023002"/>
    </source>
</evidence>
<protein>
    <submittedName>
        <fullName evidence="9">Fmn-dependent dehydrogenase</fullName>
    </submittedName>
</protein>
<feature type="binding site" evidence="7">
    <location>
        <position position="141"/>
    </location>
    <ligand>
        <name>FMN</name>
        <dbReference type="ChEBI" id="CHEBI:58210"/>
    </ligand>
</feature>